<dbReference type="GO" id="GO:0004499">
    <property type="term" value="F:N,N-dimethylaniline monooxygenase activity"/>
    <property type="evidence" value="ECO:0007669"/>
    <property type="project" value="InterPro"/>
</dbReference>
<dbReference type="SUPFAM" id="SSF51905">
    <property type="entry name" value="FAD/NAD(P)-binding domain"/>
    <property type="match status" value="1"/>
</dbReference>
<organism evidence="10 11">
    <name type="scientific">Lolium multiflorum</name>
    <name type="common">Italian ryegrass</name>
    <name type="synonym">Lolium perenne subsp. multiflorum</name>
    <dbReference type="NCBI Taxonomy" id="4521"/>
    <lineage>
        <taxon>Eukaryota</taxon>
        <taxon>Viridiplantae</taxon>
        <taxon>Streptophyta</taxon>
        <taxon>Embryophyta</taxon>
        <taxon>Tracheophyta</taxon>
        <taxon>Spermatophyta</taxon>
        <taxon>Magnoliopsida</taxon>
        <taxon>Liliopsida</taxon>
        <taxon>Poales</taxon>
        <taxon>Poaceae</taxon>
        <taxon>BOP clade</taxon>
        <taxon>Pooideae</taxon>
        <taxon>Poodae</taxon>
        <taxon>Poeae</taxon>
        <taxon>Poeae Chloroplast Group 2 (Poeae type)</taxon>
        <taxon>Loliodinae</taxon>
        <taxon>Loliinae</taxon>
        <taxon>Lolium</taxon>
    </lineage>
</organism>
<evidence type="ECO:0000256" key="7">
    <source>
        <dbReference type="ARBA" id="ARBA00023033"/>
    </source>
</evidence>
<sequence>MDHWSESEGKRAHDPIFQTYFSQNCGQHVEDFCKGRSADAAVTPSQRCTLVPGPIIVGAGPSGLAVAACLKEKGVDSLIFERSNCIASLWQLKTYDRLSLHLPRQFCELPLMPFPADYPIYPSKKEFVAYLEKYAARFGICPTYNHTVVCAEYDVKRLLWRVRMQATGRIGEEVEYMSRWLVVATGENAEVVQPEIGGLKEFKGTVMHTSAYKTGRVFAGKRVLVVGCGNSGMEVCLDLCNNNAHPHIVVRDTVHILPREMLGHSTFGLSMWLLKWLPVHVVDLFLLLVARAMLGDTARLGLKRPTVGPLELKSLSGKTPVLDVGTFAKIRSGDIKVHPDIKRISGRQVEFLDTSSEDFDAIVLATGYRSNVPFWLKDRELFSEKDGLPRKAFPNGWKGERGLYSAGLTRRGLMGTSLDARRIAHDVEQQLRAEGKYPGVLL</sequence>
<dbReference type="GO" id="GO:0050660">
    <property type="term" value="F:flavin adenine dinucleotide binding"/>
    <property type="evidence" value="ECO:0007669"/>
    <property type="project" value="InterPro"/>
</dbReference>
<dbReference type="GO" id="GO:0103075">
    <property type="term" value="F:indole-3-pyruvate monooxygenase activity"/>
    <property type="evidence" value="ECO:0007669"/>
    <property type="project" value="UniProtKB-EC"/>
</dbReference>
<evidence type="ECO:0000256" key="9">
    <source>
        <dbReference type="RuleBase" id="RU361177"/>
    </source>
</evidence>
<protein>
    <recommendedName>
        <fullName evidence="9">Flavin-containing monooxygenase</fullName>
        <ecNumber evidence="9">1.-.-.-</ecNumber>
    </recommendedName>
</protein>
<dbReference type="GO" id="GO:0009851">
    <property type="term" value="P:auxin biosynthetic process"/>
    <property type="evidence" value="ECO:0007669"/>
    <property type="project" value="TreeGrafter"/>
</dbReference>
<dbReference type="AlphaFoldDB" id="A0AAD8T0Q7"/>
<dbReference type="GO" id="GO:0050661">
    <property type="term" value="F:NADP binding"/>
    <property type="evidence" value="ECO:0007669"/>
    <property type="project" value="InterPro"/>
</dbReference>
<evidence type="ECO:0000313" key="11">
    <source>
        <dbReference type="Proteomes" id="UP001231189"/>
    </source>
</evidence>
<dbReference type="Proteomes" id="UP001231189">
    <property type="component" value="Unassembled WGS sequence"/>
</dbReference>
<comment type="catalytic activity">
    <reaction evidence="8">
        <text>indole-3-pyruvate + NADPH + O2 + H(+) = (indol-3-yl)acetate + CO2 + NADP(+) + H2O</text>
        <dbReference type="Rhea" id="RHEA:34331"/>
        <dbReference type="ChEBI" id="CHEBI:15377"/>
        <dbReference type="ChEBI" id="CHEBI:15378"/>
        <dbReference type="ChEBI" id="CHEBI:15379"/>
        <dbReference type="ChEBI" id="CHEBI:16526"/>
        <dbReference type="ChEBI" id="CHEBI:17640"/>
        <dbReference type="ChEBI" id="CHEBI:30854"/>
        <dbReference type="ChEBI" id="CHEBI:57783"/>
        <dbReference type="ChEBI" id="CHEBI:58349"/>
        <dbReference type="EC" id="1.14.13.168"/>
    </reaction>
</comment>
<keyword evidence="3 9" id="KW-0285">Flavoprotein</keyword>
<evidence type="ECO:0000256" key="3">
    <source>
        <dbReference type="ARBA" id="ARBA00022630"/>
    </source>
</evidence>
<dbReference type="PANTHER" id="PTHR43539:SF38">
    <property type="entry name" value="INDOLE-3-PYRUVATE MONOOXYGENASE YUCCA6"/>
    <property type="match status" value="1"/>
</dbReference>
<reference evidence="10" key="1">
    <citation type="submission" date="2023-07" db="EMBL/GenBank/DDBJ databases">
        <title>A chromosome-level genome assembly of Lolium multiflorum.</title>
        <authorList>
            <person name="Chen Y."/>
            <person name="Copetti D."/>
            <person name="Kolliker R."/>
            <person name="Studer B."/>
        </authorList>
    </citation>
    <scope>NUCLEOTIDE SEQUENCE</scope>
    <source>
        <strain evidence="10">02402/16</strain>
        <tissue evidence="10">Leaf</tissue>
    </source>
</reference>
<dbReference type="Gene3D" id="3.50.50.60">
    <property type="entry name" value="FAD/NAD(P)-binding domain"/>
    <property type="match status" value="1"/>
</dbReference>
<comment type="similarity">
    <text evidence="2 9">Belongs to the FMO family.</text>
</comment>
<evidence type="ECO:0000256" key="1">
    <source>
        <dbReference type="ARBA" id="ARBA00001974"/>
    </source>
</evidence>
<keyword evidence="11" id="KW-1185">Reference proteome</keyword>
<name>A0AAD8T0Q7_LOLMU</name>
<dbReference type="InterPro" id="IPR020946">
    <property type="entry name" value="Flavin_mOase-like"/>
</dbReference>
<keyword evidence="4 9" id="KW-0274">FAD</keyword>
<comment type="caution">
    <text evidence="10">The sequence shown here is derived from an EMBL/GenBank/DDBJ whole genome shotgun (WGS) entry which is preliminary data.</text>
</comment>
<evidence type="ECO:0000256" key="4">
    <source>
        <dbReference type="ARBA" id="ARBA00022827"/>
    </source>
</evidence>
<dbReference type="FunFam" id="3.50.50.60:FF:000100">
    <property type="entry name" value="Flavin-containing monooxygenase"/>
    <property type="match status" value="1"/>
</dbReference>
<dbReference type="PANTHER" id="PTHR43539">
    <property type="entry name" value="FLAVIN-BINDING MONOOXYGENASE-LIKE PROTEIN (AFU_ORTHOLOGUE AFUA_4G09220)"/>
    <property type="match status" value="1"/>
</dbReference>
<keyword evidence="6 9" id="KW-0560">Oxidoreductase</keyword>
<dbReference type="EMBL" id="JAUUTY010000003">
    <property type="protein sequence ID" value="KAK1667259.1"/>
    <property type="molecule type" value="Genomic_DNA"/>
</dbReference>
<dbReference type="Pfam" id="PF00743">
    <property type="entry name" value="FMO-like"/>
    <property type="match status" value="1"/>
</dbReference>
<dbReference type="EC" id="1.-.-.-" evidence="9"/>
<keyword evidence="7 9" id="KW-0503">Monooxygenase</keyword>
<evidence type="ECO:0000256" key="8">
    <source>
        <dbReference type="ARBA" id="ARBA00047707"/>
    </source>
</evidence>
<evidence type="ECO:0000256" key="2">
    <source>
        <dbReference type="ARBA" id="ARBA00009183"/>
    </source>
</evidence>
<gene>
    <name evidence="10" type="ORF">QYE76_055418</name>
</gene>
<dbReference type="InterPro" id="IPR000960">
    <property type="entry name" value="Flavin_mOase"/>
</dbReference>
<dbReference type="InterPro" id="IPR050982">
    <property type="entry name" value="Auxin_biosynth/cation_transpt"/>
</dbReference>
<evidence type="ECO:0000256" key="6">
    <source>
        <dbReference type="ARBA" id="ARBA00023002"/>
    </source>
</evidence>
<keyword evidence="5" id="KW-0521">NADP</keyword>
<evidence type="ECO:0000313" key="10">
    <source>
        <dbReference type="EMBL" id="KAK1667259.1"/>
    </source>
</evidence>
<accession>A0AAD8T0Q7</accession>
<proteinExistence type="inferred from homology"/>
<dbReference type="PRINTS" id="PR00370">
    <property type="entry name" value="FMOXYGENASE"/>
</dbReference>
<dbReference type="InterPro" id="IPR036188">
    <property type="entry name" value="FAD/NAD-bd_sf"/>
</dbReference>
<comment type="cofactor">
    <cofactor evidence="1 9">
        <name>FAD</name>
        <dbReference type="ChEBI" id="CHEBI:57692"/>
    </cofactor>
</comment>
<evidence type="ECO:0000256" key="5">
    <source>
        <dbReference type="ARBA" id="ARBA00022857"/>
    </source>
</evidence>